<feature type="compositionally biased region" description="Basic and acidic residues" evidence="6">
    <location>
        <begin position="12"/>
        <end position="23"/>
    </location>
</feature>
<gene>
    <name evidence="8" type="ORF">DMC30DRAFT_445535</name>
</gene>
<keyword evidence="2" id="KW-0479">Metal-binding</keyword>
<evidence type="ECO:0000256" key="1">
    <source>
        <dbReference type="ARBA" id="ARBA00005896"/>
    </source>
</evidence>
<sequence length="376" mass="42330">MSATLTQSVTDTLDKVGKLKLSGEEASQSTPTGQEEKRRAEASGYKYAHLLPEWHTSLKLPPLEPFEHVDPGHQALKDPAPRSFLEGAAVRDITPNVGTEVTDGVDLTKLDARARSQLALFVAQRGVVVFKNQQAFIDSDPRWQIDDWGSFFGRIHIHPVSGYAKEFPEFHLVWREESGTSDERTYEGRINNLTVHSDVTYELQPPGLTTLFLYDSPPTGGDTLFISQTEAYKRLSPSFQSYLETLEVEHSGVEQYERAVKLHGADTVKRQPVKHIHPLVRRHPVTGEKALFVNRGFSRRIIGLKQEESDAILGLLYDHLERGHDFSARARWGEKGTVVLWDNRVTAHSALVDWSDGIQGRRHGARITPQAERPFL</sequence>
<dbReference type="AlphaFoldDB" id="A0A5C5G181"/>
<keyword evidence="3 8" id="KW-0223">Dioxygenase</keyword>
<dbReference type="FunFam" id="3.60.130.10:FF:000003">
    <property type="entry name" value="Alpha-ketoglutarate-dependent taurine dioxygenase"/>
    <property type="match status" value="1"/>
</dbReference>
<dbReference type="GO" id="GO:0016706">
    <property type="term" value="F:2-oxoglutarate-dependent dioxygenase activity"/>
    <property type="evidence" value="ECO:0007669"/>
    <property type="project" value="TreeGrafter"/>
</dbReference>
<name>A0A5C5G181_9BASI</name>
<evidence type="ECO:0000256" key="3">
    <source>
        <dbReference type="ARBA" id="ARBA00022964"/>
    </source>
</evidence>
<protein>
    <submittedName>
        <fullName evidence="8">Alpha-ketoglutarate-dependent sulfonate dioxygenase</fullName>
    </submittedName>
</protein>
<organism evidence="8 9">
    <name type="scientific">Rhodotorula diobovata</name>
    <dbReference type="NCBI Taxonomy" id="5288"/>
    <lineage>
        <taxon>Eukaryota</taxon>
        <taxon>Fungi</taxon>
        <taxon>Dikarya</taxon>
        <taxon>Basidiomycota</taxon>
        <taxon>Pucciniomycotina</taxon>
        <taxon>Microbotryomycetes</taxon>
        <taxon>Sporidiobolales</taxon>
        <taxon>Sporidiobolaceae</taxon>
        <taxon>Rhodotorula</taxon>
    </lineage>
</organism>
<comment type="caution">
    <text evidence="8">The sequence shown here is derived from an EMBL/GenBank/DDBJ whole genome shotgun (WGS) entry which is preliminary data.</text>
</comment>
<dbReference type="Pfam" id="PF02668">
    <property type="entry name" value="TauD"/>
    <property type="match status" value="1"/>
</dbReference>
<comment type="similarity">
    <text evidence="1">Belongs to the TfdA dioxygenase family.</text>
</comment>
<feature type="region of interest" description="Disordered" evidence="6">
    <location>
        <begin position="1"/>
        <end position="41"/>
    </location>
</feature>
<dbReference type="Gene3D" id="3.60.130.10">
    <property type="entry name" value="Clavaminate synthase-like"/>
    <property type="match status" value="1"/>
</dbReference>
<dbReference type="Proteomes" id="UP000311382">
    <property type="component" value="Unassembled WGS sequence"/>
</dbReference>
<evidence type="ECO:0000259" key="7">
    <source>
        <dbReference type="Pfam" id="PF02668"/>
    </source>
</evidence>
<dbReference type="InterPro" id="IPR003819">
    <property type="entry name" value="TauD/TfdA-like"/>
</dbReference>
<keyword evidence="9" id="KW-1185">Reference proteome</keyword>
<evidence type="ECO:0000256" key="4">
    <source>
        <dbReference type="ARBA" id="ARBA00023002"/>
    </source>
</evidence>
<evidence type="ECO:0000256" key="5">
    <source>
        <dbReference type="ARBA" id="ARBA00023004"/>
    </source>
</evidence>
<dbReference type="STRING" id="5288.A0A5C5G181"/>
<dbReference type="PANTHER" id="PTHR30468">
    <property type="entry name" value="ALPHA-KETOGLUTARATE-DEPENDENT SULFONATE DIOXYGENASE"/>
    <property type="match status" value="1"/>
</dbReference>
<dbReference type="GO" id="GO:0005737">
    <property type="term" value="C:cytoplasm"/>
    <property type="evidence" value="ECO:0007669"/>
    <property type="project" value="TreeGrafter"/>
</dbReference>
<accession>A0A5C5G181</accession>
<reference evidence="8 9" key="1">
    <citation type="submission" date="2019-03" db="EMBL/GenBank/DDBJ databases">
        <title>Rhodosporidium diobovatum UCD-FST 08-225 genome sequencing, assembly, and annotation.</title>
        <authorList>
            <person name="Fakankun I.U."/>
            <person name="Fristensky B."/>
            <person name="Levin D.B."/>
        </authorList>
    </citation>
    <scope>NUCLEOTIDE SEQUENCE [LARGE SCALE GENOMIC DNA]</scope>
    <source>
        <strain evidence="8 9">UCD-FST 08-225</strain>
    </source>
</reference>
<evidence type="ECO:0000256" key="6">
    <source>
        <dbReference type="SAM" id="MobiDB-lite"/>
    </source>
</evidence>
<feature type="domain" description="TauD/TfdA-like" evidence="7">
    <location>
        <begin position="90"/>
        <end position="367"/>
    </location>
</feature>
<evidence type="ECO:0000313" key="9">
    <source>
        <dbReference type="Proteomes" id="UP000311382"/>
    </source>
</evidence>
<dbReference type="InterPro" id="IPR042098">
    <property type="entry name" value="TauD-like_sf"/>
</dbReference>
<dbReference type="OrthoDB" id="10257314at2759"/>
<keyword evidence="5" id="KW-0408">Iron</keyword>
<dbReference type="SUPFAM" id="SSF51197">
    <property type="entry name" value="Clavaminate synthase-like"/>
    <property type="match status" value="1"/>
</dbReference>
<feature type="compositionally biased region" description="Polar residues" evidence="6">
    <location>
        <begin position="1"/>
        <end position="11"/>
    </location>
</feature>
<evidence type="ECO:0000256" key="2">
    <source>
        <dbReference type="ARBA" id="ARBA00022723"/>
    </source>
</evidence>
<evidence type="ECO:0000313" key="8">
    <source>
        <dbReference type="EMBL" id="TNY22144.1"/>
    </source>
</evidence>
<dbReference type="InterPro" id="IPR051323">
    <property type="entry name" value="AtsK-like"/>
</dbReference>
<keyword evidence="4" id="KW-0560">Oxidoreductase</keyword>
<proteinExistence type="inferred from homology"/>
<dbReference type="PANTHER" id="PTHR30468:SF1">
    <property type="entry name" value="ALPHA-KETOGLUTARATE-DEPENDENT SULFONATE DIOXYGENASE"/>
    <property type="match status" value="1"/>
</dbReference>
<dbReference type="GO" id="GO:0046872">
    <property type="term" value="F:metal ion binding"/>
    <property type="evidence" value="ECO:0007669"/>
    <property type="project" value="UniProtKB-KW"/>
</dbReference>
<dbReference type="EMBL" id="SOZI01000030">
    <property type="protein sequence ID" value="TNY22144.1"/>
    <property type="molecule type" value="Genomic_DNA"/>
</dbReference>